<dbReference type="EMBL" id="BAAATD010000008">
    <property type="protein sequence ID" value="GAA2614057.1"/>
    <property type="molecule type" value="Genomic_DNA"/>
</dbReference>
<evidence type="ECO:0008006" key="4">
    <source>
        <dbReference type="Google" id="ProtNLM"/>
    </source>
</evidence>
<organism evidence="2 3">
    <name type="scientific">Actinomadura fulvescens</name>
    <dbReference type="NCBI Taxonomy" id="46160"/>
    <lineage>
        <taxon>Bacteria</taxon>
        <taxon>Bacillati</taxon>
        <taxon>Actinomycetota</taxon>
        <taxon>Actinomycetes</taxon>
        <taxon>Streptosporangiales</taxon>
        <taxon>Thermomonosporaceae</taxon>
        <taxon>Actinomadura</taxon>
    </lineage>
</organism>
<proteinExistence type="predicted"/>
<keyword evidence="1" id="KW-0472">Membrane</keyword>
<gene>
    <name evidence="2" type="ORF">GCM10010411_56200</name>
</gene>
<keyword evidence="1" id="KW-0812">Transmembrane</keyword>
<accession>A0ABN3Q327</accession>
<name>A0ABN3Q327_9ACTN</name>
<evidence type="ECO:0000313" key="2">
    <source>
        <dbReference type="EMBL" id="GAA2614057.1"/>
    </source>
</evidence>
<feature type="transmembrane region" description="Helical" evidence="1">
    <location>
        <begin position="104"/>
        <end position="126"/>
    </location>
</feature>
<evidence type="ECO:0000256" key="1">
    <source>
        <dbReference type="SAM" id="Phobius"/>
    </source>
</evidence>
<comment type="caution">
    <text evidence="2">The sequence shown here is derived from an EMBL/GenBank/DDBJ whole genome shotgun (WGS) entry which is preliminary data.</text>
</comment>
<feature type="transmembrane region" description="Helical" evidence="1">
    <location>
        <begin position="70"/>
        <end position="89"/>
    </location>
</feature>
<evidence type="ECO:0000313" key="3">
    <source>
        <dbReference type="Proteomes" id="UP001501509"/>
    </source>
</evidence>
<dbReference type="Proteomes" id="UP001501509">
    <property type="component" value="Unassembled WGS sequence"/>
</dbReference>
<reference evidence="2 3" key="1">
    <citation type="journal article" date="2019" name="Int. J. Syst. Evol. Microbiol.">
        <title>The Global Catalogue of Microorganisms (GCM) 10K type strain sequencing project: providing services to taxonomists for standard genome sequencing and annotation.</title>
        <authorList>
            <consortium name="The Broad Institute Genomics Platform"/>
            <consortium name="The Broad Institute Genome Sequencing Center for Infectious Disease"/>
            <person name="Wu L."/>
            <person name="Ma J."/>
        </authorList>
    </citation>
    <scope>NUCLEOTIDE SEQUENCE [LARGE SCALE GENOMIC DNA]</scope>
    <source>
        <strain evidence="2 3">JCM 6833</strain>
    </source>
</reference>
<keyword evidence="1" id="KW-1133">Transmembrane helix</keyword>
<protein>
    <recommendedName>
        <fullName evidence="4">Integral membrane protein</fullName>
    </recommendedName>
</protein>
<keyword evidence="3" id="KW-1185">Reference proteome</keyword>
<sequence length="128" mass="13581">MPVHPIAFTYGVLARLLELHGGNMPWHVPRDVRVRATETPRPQVPVPDPPPVAPPGLDKKMELLLSWGKYAVLICGLAGLFICAGQMAIGRKNRSTFAADGATGIPWVLGGLSLAVSAASIVGVFFSK</sequence>